<dbReference type="SUPFAM" id="SSF55729">
    <property type="entry name" value="Acyl-CoA N-acyltransferases (Nat)"/>
    <property type="match status" value="1"/>
</dbReference>
<protein>
    <submittedName>
        <fullName evidence="1">Uncharacterized protein</fullName>
    </submittedName>
</protein>
<evidence type="ECO:0000313" key="2">
    <source>
        <dbReference type="Proteomes" id="UP000216961"/>
    </source>
</evidence>
<accession>A0A268FAL2</accession>
<dbReference type="AlphaFoldDB" id="A0A268FAL2"/>
<evidence type="ECO:0000313" key="1">
    <source>
        <dbReference type="EMBL" id="PAD82413.1"/>
    </source>
</evidence>
<reference evidence="1 2" key="1">
    <citation type="submission" date="2017-07" db="EMBL/GenBank/DDBJ databases">
        <title>Isolation and whole genome analysis of endospore-forming bacteria from heroin.</title>
        <authorList>
            <person name="Kalinowski J."/>
            <person name="Ahrens B."/>
            <person name="Al-Dilaimi A."/>
            <person name="Winkler A."/>
            <person name="Wibberg D."/>
            <person name="Schleenbecker U."/>
            <person name="Ruckert C."/>
            <person name="Wolfel R."/>
            <person name="Grass G."/>
        </authorList>
    </citation>
    <scope>NUCLEOTIDE SEQUENCE [LARGE SCALE GENOMIC DNA]</scope>
    <source>
        <strain evidence="1 2">7521-2</strain>
    </source>
</reference>
<proteinExistence type="predicted"/>
<name>A0A268FAL2_NIACI</name>
<dbReference type="PROSITE" id="PS51186">
    <property type="entry name" value="GNAT"/>
    <property type="match status" value="1"/>
</dbReference>
<comment type="caution">
    <text evidence="1">The sequence shown here is derived from an EMBL/GenBank/DDBJ whole genome shotgun (WGS) entry which is preliminary data.</text>
</comment>
<dbReference type="PANTHER" id="PTHR43617">
    <property type="entry name" value="L-AMINO ACID N-ACETYLTRANSFERASE"/>
    <property type="match status" value="1"/>
</dbReference>
<sequence>MKLRFITARANMLEEVNDIYIKCRENLIKHDIFQWDDHYPNRGYFQDCMENKMLFVLLEEDKIVGHVVLNEWQTEEWQSIPWNGNNPLIIHSLMLNPRYQGKGIGAIMVQHMEEYALAKGYDSIRLDVFSGNPQALKLYKKHGYIEKGEVFFASKPIGHQKYLCMEKELR</sequence>
<dbReference type="Proteomes" id="UP000216961">
    <property type="component" value="Unassembled WGS sequence"/>
</dbReference>
<dbReference type="KEGG" id="bcir:C2I06_20125"/>
<dbReference type="Pfam" id="PF00583">
    <property type="entry name" value="Acetyltransf_1"/>
    <property type="match status" value="1"/>
</dbReference>
<dbReference type="CDD" id="cd04301">
    <property type="entry name" value="NAT_SF"/>
    <property type="match status" value="1"/>
</dbReference>
<dbReference type="InterPro" id="IPR000182">
    <property type="entry name" value="GNAT_dom"/>
</dbReference>
<dbReference type="EMBL" id="NPBQ01000090">
    <property type="protein sequence ID" value="PAD82413.1"/>
    <property type="molecule type" value="Genomic_DNA"/>
</dbReference>
<dbReference type="Gene3D" id="3.40.630.30">
    <property type="match status" value="1"/>
</dbReference>
<dbReference type="GO" id="GO:0016747">
    <property type="term" value="F:acyltransferase activity, transferring groups other than amino-acyl groups"/>
    <property type="evidence" value="ECO:0007669"/>
    <property type="project" value="InterPro"/>
</dbReference>
<dbReference type="InterPro" id="IPR050276">
    <property type="entry name" value="MshD_Acetyltransferase"/>
</dbReference>
<organism evidence="1 2">
    <name type="scientific">Niallia circulans</name>
    <name type="common">Bacillus circulans</name>
    <dbReference type="NCBI Taxonomy" id="1397"/>
    <lineage>
        <taxon>Bacteria</taxon>
        <taxon>Bacillati</taxon>
        <taxon>Bacillota</taxon>
        <taxon>Bacilli</taxon>
        <taxon>Bacillales</taxon>
        <taxon>Bacillaceae</taxon>
        <taxon>Niallia</taxon>
    </lineage>
</organism>
<dbReference type="InterPro" id="IPR016181">
    <property type="entry name" value="Acyl_CoA_acyltransferase"/>
</dbReference>
<dbReference type="PANTHER" id="PTHR43617:SF22">
    <property type="entry name" value="L-AMINO ACID N-ACETYLTRANSFERASE AAAT"/>
    <property type="match status" value="1"/>
</dbReference>
<gene>
    <name evidence="1" type="ORF">CHH57_14765</name>
</gene>